<dbReference type="PROSITE" id="PS50026">
    <property type="entry name" value="EGF_3"/>
    <property type="match status" value="1"/>
</dbReference>
<comment type="subcellular location">
    <subcellularLocation>
        <location evidence="1">Membrane</location>
    </subcellularLocation>
    <subcellularLocation>
        <location evidence="2">Secreted</location>
    </subcellularLocation>
</comment>
<evidence type="ECO:0000259" key="8">
    <source>
        <dbReference type="PROSITE" id="PS50026"/>
    </source>
</evidence>
<keyword evidence="4" id="KW-0732">Signal</keyword>
<dbReference type="Pfam" id="PF24517">
    <property type="entry name" value="CBM96"/>
    <property type="match status" value="1"/>
</dbReference>
<organism evidence="9 10">
    <name type="scientific">Lujinxingia sediminis</name>
    <dbReference type="NCBI Taxonomy" id="2480984"/>
    <lineage>
        <taxon>Bacteria</taxon>
        <taxon>Deltaproteobacteria</taxon>
        <taxon>Bradymonadales</taxon>
        <taxon>Lujinxingiaceae</taxon>
        <taxon>Lujinxingia</taxon>
    </lineage>
</organism>
<evidence type="ECO:0000256" key="7">
    <source>
        <dbReference type="ARBA" id="ARBA00023180"/>
    </source>
</evidence>
<evidence type="ECO:0000256" key="4">
    <source>
        <dbReference type="ARBA" id="ARBA00022729"/>
    </source>
</evidence>
<comment type="caution">
    <text evidence="9">The sequence shown here is derived from an EMBL/GenBank/DDBJ whole genome shotgun (WGS) entry which is preliminary data.</text>
</comment>
<evidence type="ECO:0000256" key="6">
    <source>
        <dbReference type="ARBA" id="ARBA00023157"/>
    </source>
</evidence>
<evidence type="ECO:0000256" key="1">
    <source>
        <dbReference type="ARBA" id="ARBA00004370"/>
    </source>
</evidence>
<name>A0ABY0CTS8_9DELT</name>
<gene>
    <name evidence="9" type="ORF">EA187_08145</name>
</gene>
<accession>A0ABY0CTS8</accession>
<evidence type="ECO:0000256" key="3">
    <source>
        <dbReference type="ARBA" id="ARBA00022525"/>
    </source>
</evidence>
<dbReference type="EMBL" id="SADD01000003">
    <property type="protein sequence ID" value="RVU45728.1"/>
    <property type="molecule type" value="Genomic_DNA"/>
</dbReference>
<keyword evidence="3" id="KW-0964">Secreted</keyword>
<sequence length="814" mass="86402">MKCVPRRCEPFSYPYIPTLPYDAASGCRWELLTAQSRGGRAPHARLVAHDFRSPLMFSWMGRVGLVFCMVGLVAACNADGDAPLTDDHQEPTSCTSDEDCDSGLCLADTQVCAATCEDTCQGDLVCTEGHCLPADYCDEGFGPGCAPTTCEPGCHADATCNLEATGGPSCACNPGFEGDGLDCTIVEDNPCLEDNGGCGDPELVQCDAIEDGEGGELAAECTTINPCLEDNGGCGDAAFFACTNTAVGEAECSAIDPCLTDNGGCGAAEFFQCDALEDAEGGHLVAECSVIDPCLSENGGCGVPEYFQCDAIEDIESGGLLAECSAIDPCLSENGGCGVPEYFQCDALEDAEGGHLVAECSAIDPCLTDNGGCGDPLLVQCDAIEDAEGGHLVAECTTINPCLTDNGGCGDPAFFTCTNTEVGVGECADMDFCANDNGGCGDPAFYACIPRAGELPLCRLALASCTFDYQPPLTHDVFVRSSFPDETFDLEFLALNPRDSSAQLDFEPYPHDMSSTHRSFLQYDLSSLSPGATIHNAALYLYVFGNVGDPGFLEIKVPTSTRDVGSFTWQNALYLSYENLGRTSVSGFTDGVILENIFERLSLAGASQRAIEQGALKLALISQTATTMFFSSEHPEEAYHPRLELEVQMCLEQSNAPRRDVSVSASQPDTVMSVPDYHVVDASEGDELYLRFDFWAVPDDARIVDVRLKLATDSVQGETSVMVDAVTESWDPDTLTYNTRPATSGVPLLSATLADGSQEVMTWESDAFFAHVLERYEAGETVDLRVSALQGSAVFGGRAASSTLQIPRLTIVYE</sequence>
<evidence type="ECO:0000313" key="9">
    <source>
        <dbReference type="EMBL" id="RVU45728.1"/>
    </source>
</evidence>
<dbReference type="PANTHER" id="PTHR24038:SF11">
    <property type="entry name" value="INTEGRIN BETA-LIKE PROTEIN E"/>
    <property type="match status" value="1"/>
</dbReference>
<proteinExistence type="predicted"/>
<feature type="domain" description="EGF-like" evidence="8">
    <location>
        <begin position="146"/>
        <end position="184"/>
    </location>
</feature>
<dbReference type="NCBIfam" id="NF033679">
    <property type="entry name" value="DNRLRE_dom"/>
    <property type="match status" value="2"/>
</dbReference>
<protein>
    <submittedName>
        <fullName evidence="9">DNRLRE domain-containing protein</fullName>
    </submittedName>
</protein>
<dbReference type="PROSITE" id="PS01186">
    <property type="entry name" value="EGF_2"/>
    <property type="match status" value="1"/>
</dbReference>
<evidence type="ECO:0000256" key="2">
    <source>
        <dbReference type="ARBA" id="ARBA00004613"/>
    </source>
</evidence>
<keyword evidence="5" id="KW-0472">Membrane</keyword>
<dbReference type="PANTHER" id="PTHR24038">
    <property type="entry name" value="STABILIN"/>
    <property type="match status" value="1"/>
</dbReference>
<keyword evidence="6" id="KW-1015">Disulfide bond</keyword>
<evidence type="ECO:0000256" key="5">
    <source>
        <dbReference type="ARBA" id="ARBA00023136"/>
    </source>
</evidence>
<reference evidence="9 10" key="1">
    <citation type="submission" date="2019-01" db="EMBL/GenBank/DDBJ databases">
        <title>Lujinxingia litoralis gen. nov., sp. nov. and Lujinxingia sediminis gen. nov., sp. nov., new members in the order Bradymonadales, isolated from coastal sediment.</title>
        <authorList>
            <person name="Li C.-M."/>
        </authorList>
    </citation>
    <scope>NUCLEOTIDE SEQUENCE [LARGE SCALE GENOMIC DNA]</scope>
    <source>
        <strain evidence="9 10">SEH01</strain>
    </source>
</reference>
<dbReference type="InterPro" id="IPR000742">
    <property type="entry name" value="EGF"/>
</dbReference>
<dbReference type="Proteomes" id="UP000282926">
    <property type="component" value="Unassembled WGS sequence"/>
</dbReference>
<keyword evidence="10" id="KW-1185">Reference proteome</keyword>
<keyword evidence="7" id="KW-0325">Glycoprotein</keyword>
<dbReference type="InterPro" id="IPR055372">
    <property type="entry name" value="CBM96"/>
</dbReference>
<dbReference type="Gene3D" id="2.10.25.10">
    <property type="entry name" value="Laminin"/>
    <property type="match status" value="1"/>
</dbReference>
<evidence type="ECO:0000313" key="10">
    <source>
        <dbReference type="Proteomes" id="UP000282926"/>
    </source>
</evidence>